<dbReference type="PIRSF" id="PIRSF031773">
    <property type="entry name" value="DevC"/>
    <property type="match status" value="1"/>
</dbReference>
<feature type="domain" description="MacB-like periplasmic core" evidence="9">
    <location>
        <begin position="19"/>
        <end position="224"/>
    </location>
</feature>
<reference evidence="11" key="1">
    <citation type="submission" date="2018-07" db="EMBL/GenBank/DDBJ databases">
        <title>Genomic and Epidemiologic Investigation of an Indolent Hospital Outbreak.</title>
        <authorList>
            <person name="Johnson R.C."/>
            <person name="Deming C."/>
            <person name="Conlan S."/>
            <person name="Zellmer C.J."/>
            <person name="Michelin A.V."/>
            <person name="Lee-Lin S.-Q."/>
            <person name="Thomas P.J."/>
            <person name="Park M."/>
            <person name="Weingarten R.A."/>
            <person name="Less J."/>
            <person name="Dekker J.P."/>
            <person name="Frank K.M."/>
            <person name="Musser K.A."/>
            <person name="Mcquiston J.R."/>
            <person name="Henderson D.K."/>
            <person name="Lau A.F."/>
            <person name="Palmore T.N."/>
            <person name="Segre J.A."/>
        </authorList>
    </citation>
    <scope>NUCLEOTIDE SEQUENCE [LARGE SCALE GENOMIC DNA]</scope>
    <source>
        <strain evidence="11">SK-CDC1_0717</strain>
    </source>
</reference>
<evidence type="ECO:0000256" key="6">
    <source>
        <dbReference type="ARBA" id="ARBA00023136"/>
    </source>
</evidence>
<dbReference type="InterPro" id="IPR003838">
    <property type="entry name" value="ABC3_permease_C"/>
</dbReference>
<comment type="caution">
    <text evidence="10">The sequence shown here is derived from an EMBL/GenBank/DDBJ whole genome shotgun (WGS) entry which is preliminary data.</text>
</comment>
<feature type="transmembrane region" description="Helical" evidence="7">
    <location>
        <begin position="20"/>
        <end position="48"/>
    </location>
</feature>
<dbReference type="InterPro" id="IPR025857">
    <property type="entry name" value="MacB_PCD"/>
</dbReference>
<organism evidence="10 11">
    <name type="scientific">Sphingomonas koreensis</name>
    <dbReference type="NCBI Taxonomy" id="93064"/>
    <lineage>
        <taxon>Bacteria</taxon>
        <taxon>Pseudomonadati</taxon>
        <taxon>Pseudomonadota</taxon>
        <taxon>Alphaproteobacteria</taxon>
        <taxon>Sphingomonadales</taxon>
        <taxon>Sphingomonadaceae</taxon>
        <taxon>Sphingomonas</taxon>
    </lineage>
</organism>
<dbReference type="EMBL" id="QQYZ01000006">
    <property type="protein sequence ID" value="RSY86887.1"/>
    <property type="molecule type" value="Genomic_DNA"/>
</dbReference>
<keyword evidence="2" id="KW-0813">Transport</keyword>
<feature type="transmembrane region" description="Helical" evidence="7">
    <location>
        <begin position="309"/>
        <end position="330"/>
    </location>
</feature>
<dbReference type="Pfam" id="PF02687">
    <property type="entry name" value="FtsX"/>
    <property type="match status" value="1"/>
</dbReference>
<evidence type="ECO:0000256" key="1">
    <source>
        <dbReference type="ARBA" id="ARBA00004651"/>
    </source>
</evidence>
<keyword evidence="3" id="KW-1003">Cell membrane</keyword>
<dbReference type="GO" id="GO:0005886">
    <property type="term" value="C:plasma membrane"/>
    <property type="evidence" value="ECO:0007669"/>
    <property type="project" value="UniProtKB-SubCell"/>
</dbReference>
<protein>
    <submittedName>
        <fullName evidence="10">Uncharacterized protein</fullName>
    </submittedName>
</protein>
<keyword evidence="4 7" id="KW-0812">Transmembrane</keyword>
<evidence type="ECO:0000259" key="8">
    <source>
        <dbReference type="Pfam" id="PF02687"/>
    </source>
</evidence>
<evidence type="ECO:0000256" key="2">
    <source>
        <dbReference type="ARBA" id="ARBA00022448"/>
    </source>
</evidence>
<keyword evidence="6 7" id="KW-0472">Membrane</keyword>
<proteinExistence type="predicted"/>
<dbReference type="AlphaFoldDB" id="A0A430G4J9"/>
<dbReference type="InterPro" id="IPR051125">
    <property type="entry name" value="ABC-4/HrtB_transporter"/>
</dbReference>
<evidence type="ECO:0000256" key="3">
    <source>
        <dbReference type="ARBA" id="ARBA00022475"/>
    </source>
</evidence>
<sequence length="377" mass="39933">MISLARKSILHEWRRFAPAIFAIAFSGILLVIQAALAVGLFATVAVYIEKSDAELWVGFPGTPSIDQGRYISSRTESFVRMHPDVDRTEPFSWAGGVWRSRPGAGDVSVVLAGIDPRPGSLTFAHAVSPDLRDKLTIPGAVLVDIADRDKLGVSIGSNAEINGKKVHVAGFTEGLRGIGSINVISSLSTARHLDPGLHHTDDVAYYLVKLRAGADPAAVKDALSPKEQNARYQAWTAKEFGDRSTNYWLFESGMGTAFGLSSLVAVIVAIVITSQTLMAAVAASIREFATLRALGAPGSHLRSVVLQQALWVGMVGLVVTGLVSALILWLAKLAYIPVSVSVPITTGCAVLVLCVAILSGFVALSQLSKADPAALLR</sequence>
<dbReference type="RefSeq" id="WP_126004177.1">
    <property type="nucleotide sequence ID" value="NZ_QQYZ01000006.1"/>
</dbReference>
<name>A0A430G4J9_9SPHN</name>
<dbReference type="InterPro" id="IPR005891">
    <property type="entry name" value="DevC"/>
</dbReference>
<feature type="transmembrane region" description="Helical" evidence="7">
    <location>
        <begin position="342"/>
        <end position="364"/>
    </location>
</feature>
<dbReference type="Pfam" id="PF12704">
    <property type="entry name" value="MacB_PCD"/>
    <property type="match status" value="1"/>
</dbReference>
<keyword evidence="5 7" id="KW-1133">Transmembrane helix</keyword>
<feature type="domain" description="ABC3 transporter permease C-terminal" evidence="8">
    <location>
        <begin position="261"/>
        <end position="372"/>
    </location>
</feature>
<dbReference type="PANTHER" id="PTHR43738:SF1">
    <property type="entry name" value="HEMIN TRANSPORT SYSTEM PERMEASE PROTEIN HRTB-RELATED"/>
    <property type="match status" value="1"/>
</dbReference>
<evidence type="ECO:0000313" key="10">
    <source>
        <dbReference type="EMBL" id="RSY86887.1"/>
    </source>
</evidence>
<feature type="transmembrane region" description="Helical" evidence="7">
    <location>
        <begin position="257"/>
        <end position="282"/>
    </location>
</feature>
<comment type="subcellular location">
    <subcellularLocation>
        <location evidence="1">Cell membrane</location>
        <topology evidence="1">Multi-pass membrane protein</topology>
    </subcellularLocation>
</comment>
<evidence type="ECO:0000256" key="7">
    <source>
        <dbReference type="SAM" id="Phobius"/>
    </source>
</evidence>
<gene>
    <name evidence="10" type="ORF">DAH66_08360</name>
</gene>
<evidence type="ECO:0000313" key="11">
    <source>
        <dbReference type="Proteomes" id="UP000287746"/>
    </source>
</evidence>
<dbReference type="Proteomes" id="UP000287746">
    <property type="component" value="Unassembled WGS sequence"/>
</dbReference>
<dbReference type="PANTHER" id="PTHR43738">
    <property type="entry name" value="ABC TRANSPORTER, MEMBRANE PROTEIN"/>
    <property type="match status" value="1"/>
</dbReference>
<evidence type="ECO:0000256" key="5">
    <source>
        <dbReference type="ARBA" id="ARBA00022989"/>
    </source>
</evidence>
<evidence type="ECO:0000256" key="4">
    <source>
        <dbReference type="ARBA" id="ARBA00022692"/>
    </source>
</evidence>
<evidence type="ECO:0000259" key="9">
    <source>
        <dbReference type="Pfam" id="PF12704"/>
    </source>
</evidence>
<accession>A0A430G4J9</accession>